<dbReference type="PANTHER" id="PTHR34663">
    <property type="entry name" value="OS06G0637400 PROTEIN"/>
    <property type="match status" value="1"/>
</dbReference>
<comment type="caution">
    <text evidence="2">The sequence shown here is derived from an EMBL/GenBank/DDBJ whole genome shotgun (WGS) entry which is preliminary data.</text>
</comment>
<accession>A0AAD7M0N0</accession>
<dbReference type="InterPro" id="IPR044700">
    <property type="entry name" value="PIP2/PIPL1"/>
</dbReference>
<dbReference type="PANTHER" id="PTHR34663:SF11">
    <property type="entry name" value="DERMOKINE-LIKE"/>
    <property type="match status" value="1"/>
</dbReference>
<organism evidence="2 3">
    <name type="scientific">Quillaja saponaria</name>
    <name type="common">Soap bark tree</name>
    <dbReference type="NCBI Taxonomy" id="32244"/>
    <lineage>
        <taxon>Eukaryota</taxon>
        <taxon>Viridiplantae</taxon>
        <taxon>Streptophyta</taxon>
        <taxon>Embryophyta</taxon>
        <taxon>Tracheophyta</taxon>
        <taxon>Spermatophyta</taxon>
        <taxon>Magnoliopsida</taxon>
        <taxon>eudicotyledons</taxon>
        <taxon>Gunneridae</taxon>
        <taxon>Pentapetalae</taxon>
        <taxon>rosids</taxon>
        <taxon>fabids</taxon>
        <taxon>Fabales</taxon>
        <taxon>Quillajaceae</taxon>
        <taxon>Quillaja</taxon>
    </lineage>
</organism>
<dbReference type="GO" id="GO:0050793">
    <property type="term" value="P:regulation of developmental process"/>
    <property type="evidence" value="ECO:0007669"/>
    <property type="project" value="InterPro"/>
</dbReference>
<dbReference type="EMBL" id="JARAOO010000006">
    <property type="protein sequence ID" value="KAJ7966565.1"/>
    <property type="molecule type" value="Genomic_DNA"/>
</dbReference>
<protein>
    <submittedName>
        <fullName evidence="2">PAMP-induced secreted peptide 2</fullName>
    </submittedName>
</protein>
<dbReference type="AlphaFoldDB" id="A0AAD7M0N0"/>
<name>A0AAD7M0N0_QUISA</name>
<keyword evidence="3" id="KW-1185">Reference proteome</keyword>
<keyword evidence="1" id="KW-0732">Signal</keyword>
<reference evidence="2" key="1">
    <citation type="journal article" date="2023" name="Science">
        <title>Elucidation of the pathway for biosynthesis of saponin adjuvants from the soapbark tree.</title>
        <authorList>
            <person name="Reed J."/>
            <person name="Orme A."/>
            <person name="El-Demerdash A."/>
            <person name="Owen C."/>
            <person name="Martin L.B.B."/>
            <person name="Misra R.C."/>
            <person name="Kikuchi S."/>
            <person name="Rejzek M."/>
            <person name="Martin A.C."/>
            <person name="Harkess A."/>
            <person name="Leebens-Mack J."/>
            <person name="Louveau T."/>
            <person name="Stephenson M.J."/>
            <person name="Osbourn A."/>
        </authorList>
    </citation>
    <scope>NUCLEOTIDE SEQUENCE</scope>
    <source>
        <strain evidence="2">S10</strain>
    </source>
</reference>
<evidence type="ECO:0000256" key="1">
    <source>
        <dbReference type="SAM" id="SignalP"/>
    </source>
</evidence>
<evidence type="ECO:0000313" key="2">
    <source>
        <dbReference type="EMBL" id="KAJ7966565.1"/>
    </source>
</evidence>
<sequence>MARIVSLKFLSFIFFVLLLSNSLFIVTEARPPRSLTSSKGIGIFFEEGLYLQGIKTGGPTPGGKGHAFTNIVRKLRVIINSGPSPGEGH</sequence>
<evidence type="ECO:0000313" key="3">
    <source>
        <dbReference type="Proteomes" id="UP001163823"/>
    </source>
</evidence>
<proteinExistence type="predicted"/>
<dbReference type="KEGG" id="qsa:O6P43_016021"/>
<feature type="signal peptide" evidence="1">
    <location>
        <begin position="1"/>
        <end position="29"/>
    </location>
</feature>
<dbReference type="Proteomes" id="UP001163823">
    <property type="component" value="Chromosome 6"/>
</dbReference>
<dbReference type="GO" id="GO:0045087">
    <property type="term" value="P:innate immune response"/>
    <property type="evidence" value="ECO:0007669"/>
    <property type="project" value="InterPro"/>
</dbReference>
<feature type="chain" id="PRO_5041979790" evidence="1">
    <location>
        <begin position="30"/>
        <end position="89"/>
    </location>
</feature>
<gene>
    <name evidence="2" type="ORF">O6P43_016021</name>
</gene>